<proteinExistence type="predicted"/>
<evidence type="ECO:0000256" key="1">
    <source>
        <dbReference type="SAM" id="MobiDB-lite"/>
    </source>
</evidence>
<accession>A0ABQ2IHM6</accession>
<dbReference type="Proteomes" id="UP000597656">
    <property type="component" value="Unassembled WGS sequence"/>
</dbReference>
<keyword evidence="3" id="KW-1185">Reference proteome</keyword>
<protein>
    <submittedName>
        <fullName evidence="2">Uncharacterized protein</fullName>
    </submittedName>
</protein>
<organism evidence="2 3">
    <name type="scientific">Lentzea pudingi</name>
    <dbReference type="NCBI Taxonomy" id="1789439"/>
    <lineage>
        <taxon>Bacteria</taxon>
        <taxon>Bacillati</taxon>
        <taxon>Actinomycetota</taxon>
        <taxon>Actinomycetes</taxon>
        <taxon>Pseudonocardiales</taxon>
        <taxon>Pseudonocardiaceae</taxon>
        <taxon>Lentzea</taxon>
    </lineage>
</organism>
<evidence type="ECO:0000313" key="2">
    <source>
        <dbReference type="EMBL" id="GGN10684.1"/>
    </source>
</evidence>
<evidence type="ECO:0000313" key="3">
    <source>
        <dbReference type="Proteomes" id="UP000597656"/>
    </source>
</evidence>
<gene>
    <name evidence="2" type="ORF">GCM10011609_58110</name>
</gene>
<reference evidence="3" key="1">
    <citation type="journal article" date="2019" name="Int. J. Syst. Evol. Microbiol.">
        <title>The Global Catalogue of Microorganisms (GCM) 10K type strain sequencing project: providing services to taxonomists for standard genome sequencing and annotation.</title>
        <authorList>
            <consortium name="The Broad Institute Genomics Platform"/>
            <consortium name="The Broad Institute Genome Sequencing Center for Infectious Disease"/>
            <person name="Wu L."/>
            <person name="Ma J."/>
        </authorList>
    </citation>
    <scope>NUCLEOTIDE SEQUENCE [LARGE SCALE GENOMIC DNA]</scope>
    <source>
        <strain evidence="3">CGMCC 4.7319</strain>
    </source>
</reference>
<sequence length="83" mass="8142">MEEGVTGGGGVPAEAPGPGEGTVSVVMVGIGSTAELVVDPTAATGAGSIAHRMPNHDRPTATAVTTAQATRYPTDRLTAATLL</sequence>
<comment type="caution">
    <text evidence="2">The sequence shown here is derived from an EMBL/GenBank/DDBJ whole genome shotgun (WGS) entry which is preliminary data.</text>
</comment>
<dbReference type="EMBL" id="BMNC01000009">
    <property type="protein sequence ID" value="GGN10684.1"/>
    <property type="molecule type" value="Genomic_DNA"/>
</dbReference>
<feature type="compositionally biased region" description="Gly residues" evidence="1">
    <location>
        <begin position="1"/>
        <end position="11"/>
    </location>
</feature>
<feature type="region of interest" description="Disordered" evidence="1">
    <location>
        <begin position="1"/>
        <end position="20"/>
    </location>
</feature>
<name>A0ABQ2IHM6_9PSEU</name>